<gene>
    <name evidence="3" type="ORF">CFP71_40445</name>
</gene>
<dbReference type="AlphaFoldDB" id="A0A229RCM4"/>
<dbReference type="SUPFAM" id="SSF54593">
    <property type="entry name" value="Glyoxalase/Bleomycin resistance protein/Dihydroxybiphenyl dioxygenase"/>
    <property type="match status" value="1"/>
</dbReference>
<dbReference type="GO" id="GO:0004493">
    <property type="term" value="F:methylmalonyl-CoA epimerase activity"/>
    <property type="evidence" value="ECO:0007669"/>
    <property type="project" value="TreeGrafter"/>
</dbReference>
<name>A0A229RCM4_9PSEU</name>
<dbReference type="PROSITE" id="PS51819">
    <property type="entry name" value="VOC"/>
    <property type="match status" value="1"/>
</dbReference>
<evidence type="ECO:0000259" key="2">
    <source>
        <dbReference type="PROSITE" id="PS51819"/>
    </source>
</evidence>
<keyword evidence="1" id="KW-0479">Metal-binding</keyword>
<evidence type="ECO:0000313" key="4">
    <source>
        <dbReference type="Proteomes" id="UP000215223"/>
    </source>
</evidence>
<dbReference type="Pfam" id="PF00903">
    <property type="entry name" value="Glyoxalase"/>
    <property type="match status" value="1"/>
</dbReference>
<dbReference type="PANTHER" id="PTHR43048:SF4">
    <property type="entry name" value="RING-CLEAVING DIOXYGENASE-RELATED"/>
    <property type="match status" value="1"/>
</dbReference>
<keyword evidence="3" id="KW-0456">Lyase</keyword>
<dbReference type="GO" id="GO:0046872">
    <property type="term" value="F:metal ion binding"/>
    <property type="evidence" value="ECO:0007669"/>
    <property type="project" value="UniProtKB-KW"/>
</dbReference>
<dbReference type="GO" id="GO:0046491">
    <property type="term" value="P:L-methylmalonyl-CoA metabolic process"/>
    <property type="evidence" value="ECO:0007669"/>
    <property type="project" value="TreeGrafter"/>
</dbReference>
<keyword evidence="4" id="KW-1185">Reference proteome</keyword>
<dbReference type="PANTHER" id="PTHR43048">
    <property type="entry name" value="METHYLMALONYL-COA EPIMERASE"/>
    <property type="match status" value="1"/>
</dbReference>
<evidence type="ECO:0000313" key="3">
    <source>
        <dbReference type="EMBL" id="OXM44335.1"/>
    </source>
</evidence>
<dbReference type="OrthoDB" id="9794917at2"/>
<dbReference type="Proteomes" id="UP000215223">
    <property type="component" value="Unassembled WGS sequence"/>
</dbReference>
<dbReference type="EMBL" id="NMQT01000189">
    <property type="protein sequence ID" value="OXM44335.1"/>
    <property type="molecule type" value="Genomic_DNA"/>
</dbReference>
<dbReference type="InterPro" id="IPR029068">
    <property type="entry name" value="Glyas_Bleomycin-R_OHBP_Dase"/>
</dbReference>
<dbReference type="InterPro" id="IPR037523">
    <property type="entry name" value="VOC_core"/>
</dbReference>
<dbReference type="RefSeq" id="WP_093939179.1">
    <property type="nucleotide sequence ID" value="NZ_NMQT01000189.1"/>
</dbReference>
<proteinExistence type="predicted"/>
<protein>
    <submittedName>
        <fullName evidence="3">Lyase</fullName>
    </submittedName>
</protein>
<feature type="domain" description="VOC" evidence="2">
    <location>
        <begin position="4"/>
        <end position="112"/>
    </location>
</feature>
<comment type="caution">
    <text evidence="3">The sequence shown here is derived from an EMBL/GenBank/DDBJ whole genome shotgun (WGS) entry which is preliminary data.</text>
</comment>
<dbReference type="InterPro" id="IPR004360">
    <property type="entry name" value="Glyas_Fos-R_dOase_dom"/>
</dbReference>
<dbReference type="Gene3D" id="3.10.180.10">
    <property type="entry name" value="2,3-Dihydroxybiphenyl 1,2-Dioxygenase, domain 1"/>
    <property type="match status" value="1"/>
</dbReference>
<organism evidence="3 4">
    <name type="scientific">Amycolatopsis thailandensis</name>
    <dbReference type="NCBI Taxonomy" id="589330"/>
    <lineage>
        <taxon>Bacteria</taxon>
        <taxon>Bacillati</taxon>
        <taxon>Actinomycetota</taxon>
        <taxon>Actinomycetes</taxon>
        <taxon>Pseudonocardiales</taxon>
        <taxon>Pseudonocardiaceae</taxon>
        <taxon>Amycolatopsis</taxon>
    </lineage>
</organism>
<accession>A0A229RCM4</accession>
<reference evidence="3 4" key="1">
    <citation type="submission" date="2017-07" db="EMBL/GenBank/DDBJ databases">
        <title>Amycolatopsis thailandensis Genome sequencing and assembly.</title>
        <authorList>
            <person name="Kaur N."/>
            <person name="Mayilraj S."/>
        </authorList>
    </citation>
    <scope>NUCLEOTIDE SEQUENCE [LARGE SCALE GENOMIC DNA]</scope>
    <source>
        <strain evidence="3 4">JCM 16380</strain>
    </source>
</reference>
<evidence type="ECO:0000256" key="1">
    <source>
        <dbReference type="ARBA" id="ARBA00022723"/>
    </source>
</evidence>
<sequence length="120" mass="13192">MDLRLSCCALAVHDLGEAIGFYRDVLGFKVHDDGQKVSVSPPSQPELRIVLTTPDERSLGSLTFATDDCDATFERIEATDAEVMQEPIDRPHGVRDCAFLDPSGNMLRFSQKRVVDALPG</sequence>
<dbReference type="GO" id="GO:0016829">
    <property type="term" value="F:lyase activity"/>
    <property type="evidence" value="ECO:0007669"/>
    <property type="project" value="UniProtKB-KW"/>
</dbReference>
<dbReference type="InterPro" id="IPR051785">
    <property type="entry name" value="MMCE/EMCE_epimerase"/>
</dbReference>